<sequence>MSTIASPRDPHSSFRRTPSSQAIVTPTSSTRPSLDIPRSATSSPNPSALSTASASAPGPGKRNNRAALREYYNLKKTPAAATPPLLEVTDTDSASLADATDFPHSDVPTSEIDADGFDADAYVKAKLKDSSLEELLKTYTRVLGEIRALDAEKKALVYDNYSKLITATETIRKMRSNMDPLNPMAATLDPAIAHIYSQASSIRDALRQSAPKPEDTKSRQEVQVRQRRARELVAGVLDTPERIRALAQEGRVEEAREAWTLPRQLLMAWKQKGIGGTDVDACLAEGEAAIKGATS</sequence>
<dbReference type="EMBL" id="JAWRVE010000082">
    <property type="protein sequence ID" value="KAL1861835.1"/>
    <property type="molecule type" value="Genomic_DNA"/>
</dbReference>
<feature type="region of interest" description="Disordered" evidence="3">
    <location>
        <begin position="204"/>
        <end position="224"/>
    </location>
</feature>
<proteinExistence type="inferred from homology"/>
<evidence type="ECO:0000313" key="5">
    <source>
        <dbReference type="Proteomes" id="UP001583177"/>
    </source>
</evidence>
<dbReference type="Proteomes" id="UP001583177">
    <property type="component" value="Unassembled WGS sequence"/>
</dbReference>
<comment type="similarity">
    <text evidence="1 2">Belongs to the VPS51 family.</text>
</comment>
<evidence type="ECO:0000256" key="2">
    <source>
        <dbReference type="RuleBase" id="RU368010"/>
    </source>
</evidence>
<comment type="caution">
    <text evidence="4">The sequence shown here is derived from an EMBL/GenBank/DDBJ whole genome shotgun (WGS) entry which is preliminary data.</text>
</comment>
<name>A0ABR3WHH2_9PEZI</name>
<keyword evidence="5" id="KW-1185">Reference proteome</keyword>
<gene>
    <name evidence="4" type="ORF">Daus18300_008651</name>
</gene>
<keyword evidence="2" id="KW-0333">Golgi apparatus</keyword>
<dbReference type="PANTHER" id="PTHR15954">
    <property type="entry name" value="VACUOLAR PROTEIN SORTING-ASSOCIATED PROTEIN 51 HOMOLOG"/>
    <property type="match status" value="1"/>
</dbReference>
<keyword evidence="2" id="KW-0653">Protein transport</keyword>
<feature type="compositionally biased region" description="Polar residues" evidence="3">
    <location>
        <begin position="15"/>
        <end position="32"/>
    </location>
</feature>
<accession>A0ABR3WHH2</accession>
<comment type="subcellular location">
    <subcellularLocation>
        <location evidence="2">Golgi apparatus</location>
        <location evidence="2">trans-Golgi network</location>
    </subcellularLocation>
</comment>
<dbReference type="InterPro" id="IPR014812">
    <property type="entry name" value="Vps51"/>
</dbReference>
<evidence type="ECO:0000313" key="4">
    <source>
        <dbReference type="EMBL" id="KAL1861835.1"/>
    </source>
</evidence>
<evidence type="ECO:0000256" key="3">
    <source>
        <dbReference type="SAM" id="MobiDB-lite"/>
    </source>
</evidence>
<feature type="region of interest" description="Disordered" evidence="3">
    <location>
        <begin position="1"/>
        <end position="66"/>
    </location>
</feature>
<feature type="compositionally biased region" description="Low complexity" evidence="3">
    <location>
        <begin position="39"/>
        <end position="57"/>
    </location>
</feature>
<feature type="compositionally biased region" description="Basic and acidic residues" evidence="3">
    <location>
        <begin position="212"/>
        <end position="224"/>
    </location>
</feature>
<comment type="subunit">
    <text evidence="2">Component of the Golgi-associated retrograde protein (GARP) complex.</text>
</comment>
<comment type="function">
    <text evidence="2">Acts as component of the GARP complex that is involved in retrograde transport from early and late endosomes to the trans-Golgi network (TGN).</text>
</comment>
<protein>
    <recommendedName>
        <fullName evidence="2">Vacuolar protein sorting-associated protein 51 homolog</fullName>
    </recommendedName>
</protein>
<keyword evidence="2" id="KW-0445">Lipid transport</keyword>
<organism evidence="4 5">
    <name type="scientific">Diaporthe australafricana</name>
    <dbReference type="NCBI Taxonomy" id="127596"/>
    <lineage>
        <taxon>Eukaryota</taxon>
        <taxon>Fungi</taxon>
        <taxon>Dikarya</taxon>
        <taxon>Ascomycota</taxon>
        <taxon>Pezizomycotina</taxon>
        <taxon>Sordariomycetes</taxon>
        <taxon>Sordariomycetidae</taxon>
        <taxon>Diaporthales</taxon>
        <taxon>Diaporthaceae</taxon>
        <taxon>Diaporthe</taxon>
    </lineage>
</organism>
<evidence type="ECO:0000256" key="1">
    <source>
        <dbReference type="ARBA" id="ARBA00006080"/>
    </source>
</evidence>
<dbReference type="Pfam" id="PF08700">
    <property type="entry name" value="VPS51_Exo84_N"/>
    <property type="match status" value="1"/>
</dbReference>
<reference evidence="4 5" key="1">
    <citation type="journal article" date="2024" name="IMA Fungus">
        <title>IMA Genome - F19 : A genome assembly and annotation guide to empower mycologists, including annotated draft genome sequences of Ceratocystis pirilliformis, Diaporthe australafricana, Fusarium ophioides, Paecilomyces lecythidis, and Sporothrix stenoceras.</title>
        <authorList>
            <person name="Aylward J."/>
            <person name="Wilson A.M."/>
            <person name="Visagie C.M."/>
            <person name="Spraker J."/>
            <person name="Barnes I."/>
            <person name="Buitendag C."/>
            <person name="Ceriani C."/>
            <person name="Del Mar Angel L."/>
            <person name="du Plessis D."/>
            <person name="Fuchs T."/>
            <person name="Gasser K."/>
            <person name="Kramer D."/>
            <person name="Li W."/>
            <person name="Munsamy K."/>
            <person name="Piso A."/>
            <person name="Price J.L."/>
            <person name="Sonnekus B."/>
            <person name="Thomas C."/>
            <person name="van der Nest A."/>
            <person name="van Dijk A."/>
            <person name="van Heerden A."/>
            <person name="van Vuuren N."/>
            <person name="Yilmaz N."/>
            <person name="Duong T.A."/>
            <person name="van der Merwe N.A."/>
            <person name="Wingfield M.J."/>
            <person name="Wingfield B.D."/>
        </authorList>
    </citation>
    <scope>NUCLEOTIDE SEQUENCE [LARGE SCALE GENOMIC DNA]</scope>
    <source>
        <strain evidence="4 5">CMW 18300</strain>
    </source>
</reference>
<dbReference type="PANTHER" id="PTHR15954:SF4">
    <property type="entry name" value="VACUOLAR PROTEIN SORTING-ASSOCIATED PROTEIN 51 HOMOLOG"/>
    <property type="match status" value="1"/>
</dbReference>
<keyword evidence="2" id="KW-0813">Transport</keyword>